<sequence length="139" mass="16095">MKNFKAGFFLYAGALILCLIVFFYFFISNADDSTWRLSVASPIQYSETINVQDEEVTIFGSQKNVGEENAIEYTLIKANRFGFKQSYETFIVKGDQPFFEHTFTNIPNGSDYQIKIYNYSRCFCEGELFYLENGRAPNK</sequence>
<reference evidence="2 3" key="1">
    <citation type="submission" date="2018-04" db="EMBL/GenBank/DDBJ databases">
        <title>Camelliibacillus theae gen. nov., sp. nov., isolated from Pu'er tea.</title>
        <authorList>
            <person name="Niu L."/>
        </authorList>
    </citation>
    <scope>NUCLEOTIDE SEQUENCE [LARGE SCALE GENOMIC DNA]</scope>
    <source>
        <strain evidence="2 3">T8</strain>
    </source>
</reference>
<dbReference type="Proteomes" id="UP000245998">
    <property type="component" value="Unassembled WGS sequence"/>
</dbReference>
<comment type="caution">
    <text evidence="2">The sequence shown here is derived from an EMBL/GenBank/DDBJ whole genome shotgun (WGS) entry which is preliminary data.</text>
</comment>
<accession>A0A2U1JVS6</accession>
<keyword evidence="1" id="KW-0812">Transmembrane</keyword>
<keyword evidence="1" id="KW-1133">Transmembrane helix</keyword>
<evidence type="ECO:0000313" key="2">
    <source>
        <dbReference type="EMBL" id="PWA09044.1"/>
    </source>
</evidence>
<evidence type="ECO:0000313" key="3">
    <source>
        <dbReference type="Proteomes" id="UP000245998"/>
    </source>
</evidence>
<organism evidence="2 3">
    <name type="scientific">Pueribacillus theae</name>
    <dbReference type="NCBI Taxonomy" id="2171751"/>
    <lineage>
        <taxon>Bacteria</taxon>
        <taxon>Bacillati</taxon>
        <taxon>Bacillota</taxon>
        <taxon>Bacilli</taxon>
        <taxon>Bacillales</taxon>
        <taxon>Bacillaceae</taxon>
        <taxon>Pueribacillus</taxon>
    </lineage>
</organism>
<gene>
    <name evidence="2" type="ORF">DCC39_13840</name>
</gene>
<keyword evidence="3" id="KW-1185">Reference proteome</keyword>
<proteinExistence type="predicted"/>
<name>A0A2U1JVS6_9BACI</name>
<dbReference type="EMBL" id="QCZG01000032">
    <property type="protein sequence ID" value="PWA09044.1"/>
    <property type="molecule type" value="Genomic_DNA"/>
</dbReference>
<dbReference type="RefSeq" id="WP_116555492.1">
    <property type="nucleotide sequence ID" value="NZ_QCZG01000032.1"/>
</dbReference>
<feature type="transmembrane region" description="Helical" evidence="1">
    <location>
        <begin position="6"/>
        <end position="27"/>
    </location>
</feature>
<keyword evidence="1" id="KW-0472">Membrane</keyword>
<dbReference type="AlphaFoldDB" id="A0A2U1JVS6"/>
<evidence type="ECO:0000256" key="1">
    <source>
        <dbReference type="SAM" id="Phobius"/>
    </source>
</evidence>
<protein>
    <submittedName>
        <fullName evidence="2">Uncharacterized protein</fullName>
    </submittedName>
</protein>